<evidence type="ECO:0000256" key="4">
    <source>
        <dbReference type="ARBA" id="ARBA00023136"/>
    </source>
</evidence>
<comment type="similarity">
    <text evidence="2">Belongs to the SusD family.</text>
</comment>
<dbReference type="InterPro" id="IPR033985">
    <property type="entry name" value="SusD-like_N"/>
</dbReference>
<dbReference type="Pfam" id="PF07980">
    <property type="entry name" value="SusD_RagB"/>
    <property type="match status" value="1"/>
</dbReference>
<evidence type="ECO:0000259" key="6">
    <source>
        <dbReference type="Pfam" id="PF07980"/>
    </source>
</evidence>
<evidence type="ECO:0000313" key="9">
    <source>
        <dbReference type="Proteomes" id="UP000198850"/>
    </source>
</evidence>
<keyword evidence="4" id="KW-0472">Membrane</keyword>
<evidence type="ECO:0000313" key="8">
    <source>
        <dbReference type="EMBL" id="SEA52607.1"/>
    </source>
</evidence>
<protein>
    <submittedName>
        <fullName evidence="8">SusD family protein</fullName>
    </submittedName>
</protein>
<dbReference type="AlphaFoldDB" id="A0A1H4BX22"/>
<dbReference type="STRING" id="425514.SAMN05443550_103500"/>
<feature type="domain" description="SusD-like N-terminal" evidence="7">
    <location>
        <begin position="24"/>
        <end position="230"/>
    </location>
</feature>
<evidence type="ECO:0000259" key="7">
    <source>
        <dbReference type="Pfam" id="PF14322"/>
    </source>
</evidence>
<comment type="subcellular location">
    <subcellularLocation>
        <location evidence="1">Cell outer membrane</location>
    </subcellularLocation>
</comment>
<accession>A0A1H4BX22</accession>
<keyword evidence="9" id="KW-1185">Reference proteome</keyword>
<proteinExistence type="inferred from homology"/>
<dbReference type="InterPro" id="IPR011990">
    <property type="entry name" value="TPR-like_helical_dom_sf"/>
</dbReference>
<name>A0A1H4BX22_9SPHI</name>
<evidence type="ECO:0000256" key="3">
    <source>
        <dbReference type="ARBA" id="ARBA00022729"/>
    </source>
</evidence>
<dbReference type="GO" id="GO:0009279">
    <property type="term" value="C:cell outer membrane"/>
    <property type="evidence" value="ECO:0007669"/>
    <property type="project" value="UniProtKB-SubCell"/>
</dbReference>
<dbReference type="EMBL" id="FNRA01000003">
    <property type="protein sequence ID" value="SEA52607.1"/>
    <property type="molecule type" value="Genomic_DNA"/>
</dbReference>
<keyword evidence="3" id="KW-0732">Signal</keyword>
<sequence>MNYLIKYGIFAICILLSSSCKKSFLDAKPTSAILTPKTLNDLQGLLENDVELTKSTPALSQMASDDYIFTSYENWLSTNTPTERNSYLWAKDIYEGTKLIRDWSSGYSGIFYCNNVLEVLSTIEQTPSNTAQYQMIKGWALFMRAYLLYDLVRNFSPTYDSATAAQDLGVPVPLKPEVDVLLGRASVQDTYQQILSDLAKATRALEPTRPVNSNRPGRAAAYALGARIYLSMRLYKEAEGYADSALTISSKLIDYNTISKTALNPFEINNDETIFSTGAILADYTIITPTSANTRVTVNPELVNLYDPNDLRLTIFFRLNATTGNLYVRRGYFLQSTPYTGLATDEMYLIKAECLARRNLIPESLDWLNRLLINRFITGSFKPVRGLSQDAALQRILTERRKELVWRTLRWTDLKRLNKEGANITLTRSLNGVTYTLAPNDLRYVFPIPDDEIALSGIQQNPR</sequence>
<evidence type="ECO:0000256" key="5">
    <source>
        <dbReference type="ARBA" id="ARBA00023237"/>
    </source>
</evidence>
<keyword evidence="5" id="KW-0998">Cell outer membrane</keyword>
<reference evidence="8 9" key="1">
    <citation type="submission" date="2016-10" db="EMBL/GenBank/DDBJ databases">
        <authorList>
            <person name="de Groot N.N."/>
        </authorList>
    </citation>
    <scope>NUCLEOTIDE SEQUENCE [LARGE SCALE GENOMIC DNA]</scope>
    <source>
        <strain evidence="8 9">DSM 19033</strain>
    </source>
</reference>
<gene>
    <name evidence="8" type="ORF">SAMN05443550_103500</name>
</gene>
<evidence type="ECO:0000256" key="2">
    <source>
        <dbReference type="ARBA" id="ARBA00006275"/>
    </source>
</evidence>
<dbReference type="Proteomes" id="UP000198850">
    <property type="component" value="Unassembled WGS sequence"/>
</dbReference>
<organism evidence="8 9">
    <name type="scientific">Pedobacter hartonius</name>
    <dbReference type="NCBI Taxonomy" id="425514"/>
    <lineage>
        <taxon>Bacteria</taxon>
        <taxon>Pseudomonadati</taxon>
        <taxon>Bacteroidota</taxon>
        <taxon>Sphingobacteriia</taxon>
        <taxon>Sphingobacteriales</taxon>
        <taxon>Sphingobacteriaceae</taxon>
        <taxon>Pedobacter</taxon>
    </lineage>
</organism>
<evidence type="ECO:0000256" key="1">
    <source>
        <dbReference type="ARBA" id="ARBA00004442"/>
    </source>
</evidence>
<feature type="domain" description="RagB/SusD" evidence="6">
    <location>
        <begin position="346"/>
        <end position="462"/>
    </location>
</feature>
<dbReference type="Pfam" id="PF14322">
    <property type="entry name" value="SusD-like_3"/>
    <property type="match status" value="1"/>
</dbReference>
<dbReference type="SUPFAM" id="SSF48452">
    <property type="entry name" value="TPR-like"/>
    <property type="match status" value="1"/>
</dbReference>
<dbReference type="PROSITE" id="PS51257">
    <property type="entry name" value="PROKAR_LIPOPROTEIN"/>
    <property type="match status" value="1"/>
</dbReference>
<dbReference type="Gene3D" id="1.25.40.390">
    <property type="match status" value="1"/>
</dbReference>
<dbReference type="InterPro" id="IPR012944">
    <property type="entry name" value="SusD_RagB_dom"/>
</dbReference>